<protein>
    <recommendedName>
        <fullName evidence="4">DUF4260 domain-containing protein</fullName>
    </recommendedName>
</protein>
<keyword evidence="1" id="KW-0812">Transmembrane</keyword>
<proteinExistence type="predicted"/>
<dbReference type="Pfam" id="PF14079">
    <property type="entry name" value="DUF4260"/>
    <property type="match status" value="1"/>
</dbReference>
<dbReference type="Proteomes" id="UP000182573">
    <property type="component" value="Unassembled WGS sequence"/>
</dbReference>
<evidence type="ECO:0000256" key="1">
    <source>
        <dbReference type="SAM" id="Phobius"/>
    </source>
</evidence>
<feature type="transmembrane region" description="Helical" evidence="1">
    <location>
        <begin position="29"/>
        <end position="48"/>
    </location>
</feature>
<name>A0A1H2SGW4_HALVA</name>
<gene>
    <name evidence="2" type="ORF">SAMN05443574_102342</name>
</gene>
<sequence length="117" mass="12343">MHPRTLVRLEGALVGAGATGLYALQGRSLLIFLALILLPDLSMVSYLHSTRVGAASYNVVHTYLGPGLLAVAGITAAVDIAVGAALVWTAHIGADRLFGFGLKYADREFGDTHVQRL</sequence>
<organism evidence="2 3">
    <name type="scientific">Haloarcula vallismortis</name>
    <name type="common">Halobacterium vallismortis</name>
    <dbReference type="NCBI Taxonomy" id="28442"/>
    <lineage>
        <taxon>Archaea</taxon>
        <taxon>Methanobacteriati</taxon>
        <taxon>Methanobacteriota</taxon>
        <taxon>Stenosarchaea group</taxon>
        <taxon>Halobacteria</taxon>
        <taxon>Halobacteriales</taxon>
        <taxon>Haloarculaceae</taxon>
        <taxon>Haloarcula</taxon>
    </lineage>
</organism>
<dbReference type="AlphaFoldDB" id="A0A1H2SGW4"/>
<dbReference type="RefSeq" id="WP_004517723.1">
    <property type="nucleotide sequence ID" value="NZ_FNOF01000002.1"/>
</dbReference>
<keyword evidence="1" id="KW-1133">Transmembrane helix</keyword>
<dbReference type="STRING" id="28442.SAMN05443574_102342"/>
<feature type="transmembrane region" description="Helical" evidence="1">
    <location>
        <begin position="68"/>
        <end position="88"/>
    </location>
</feature>
<evidence type="ECO:0008006" key="4">
    <source>
        <dbReference type="Google" id="ProtNLM"/>
    </source>
</evidence>
<dbReference type="InterPro" id="IPR025356">
    <property type="entry name" value="DUF4260"/>
</dbReference>
<evidence type="ECO:0000313" key="3">
    <source>
        <dbReference type="Proteomes" id="UP000182573"/>
    </source>
</evidence>
<reference evidence="2 3" key="1">
    <citation type="submission" date="2016-10" db="EMBL/GenBank/DDBJ databases">
        <authorList>
            <person name="de Groot N.N."/>
        </authorList>
    </citation>
    <scope>NUCLEOTIDE SEQUENCE [LARGE SCALE GENOMIC DNA]</scope>
    <source>
        <strain evidence="2 3">DSM 3756</strain>
    </source>
</reference>
<keyword evidence="1" id="KW-0472">Membrane</keyword>
<evidence type="ECO:0000313" key="2">
    <source>
        <dbReference type="EMBL" id="SDW30404.1"/>
    </source>
</evidence>
<dbReference type="EMBL" id="FNOF01000002">
    <property type="protein sequence ID" value="SDW30404.1"/>
    <property type="molecule type" value="Genomic_DNA"/>
</dbReference>
<accession>A0A1H2SGW4</accession>